<evidence type="ECO:0000313" key="4">
    <source>
        <dbReference type="EMBL" id="GLZ81058.1"/>
    </source>
</evidence>
<comment type="caution">
    <text evidence="4">The sequence shown here is derived from an EMBL/GenBank/DDBJ whole genome shotgun (WGS) entry which is preliminary data.</text>
</comment>
<comment type="similarity">
    <text evidence="3">Belongs to the Maf family.</text>
</comment>
<dbReference type="PIRSF" id="PIRSF006305">
    <property type="entry name" value="Maf"/>
    <property type="match status" value="1"/>
</dbReference>
<proteinExistence type="inferred from homology"/>
<keyword evidence="3" id="KW-0546">Nucleotide metabolism</keyword>
<keyword evidence="2 3" id="KW-0378">Hydrolase</keyword>
<evidence type="ECO:0000256" key="3">
    <source>
        <dbReference type="HAMAP-Rule" id="MF_00528"/>
    </source>
</evidence>
<dbReference type="InterPro" id="IPR003697">
    <property type="entry name" value="Maf-like"/>
</dbReference>
<dbReference type="RefSeq" id="WP_285666386.1">
    <property type="nucleotide sequence ID" value="NZ_BSTX01000004.1"/>
</dbReference>
<dbReference type="Proteomes" id="UP001165079">
    <property type="component" value="Unassembled WGS sequence"/>
</dbReference>
<accession>A0A9W6SS29</accession>
<dbReference type="AlphaFoldDB" id="A0A9W6SS29"/>
<dbReference type="NCBIfam" id="TIGR00172">
    <property type="entry name" value="maf"/>
    <property type="match status" value="1"/>
</dbReference>
<comment type="catalytic activity">
    <reaction evidence="3">
        <text>a ribonucleoside 5'-triphosphate + H2O = a ribonucleoside 5'-phosphate + diphosphate + H(+)</text>
        <dbReference type="Rhea" id="RHEA:23996"/>
        <dbReference type="ChEBI" id="CHEBI:15377"/>
        <dbReference type="ChEBI" id="CHEBI:15378"/>
        <dbReference type="ChEBI" id="CHEBI:33019"/>
        <dbReference type="ChEBI" id="CHEBI:58043"/>
        <dbReference type="ChEBI" id="CHEBI:61557"/>
        <dbReference type="EC" id="3.6.1.9"/>
    </reaction>
</comment>
<dbReference type="HAMAP" id="MF_00528">
    <property type="entry name" value="Maf"/>
    <property type="match status" value="1"/>
</dbReference>
<dbReference type="Pfam" id="PF02545">
    <property type="entry name" value="Maf"/>
    <property type="match status" value="1"/>
</dbReference>
<dbReference type="SUPFAM" id="SSF52972">
    <property type="entry name" value="ITPase-like"/>
    <property type="match status" value="1"/>
</dbReference>
<dbReference type="PANTHER" id="PTHR43213:SF5">
    <property type="entry name" value="BIFUNCTIONAL DTTP_UTP PYROPHOSPHATASE_METHYLTRANSFERASE PROTEIN-RELATED"/>
    <property type="match status" value="1"/>
</dbReference>
<protein>
    <recommendedName>
        <fullName evidence="3">Nucleoside triphosphate pyrophosphatase</fullName>
        <ecNumber evidence="3">3.6.1.9</ecNumber>
    </recommendedName>
    <alternativeName>
        <fullName evidence="3">Nucleotide pyrophosphatase</fullName>
        <shortName evidence="3">Nucleotide PPase</shortName>
    </alternativeName>
</protein>
<name>A0A9W6SS29_9ACTN</name>
<reference evidence="4" key="1">
    <citation type="submission" date="2023-03" db="EMBL/GenBank/DDBJ databases">
        <title>Actinorhabdospora filicis NBRC 111898.</title>
        <authorList>
            <person name="Ichikawa N."/>
            <person name="Sato H."/>
            <person name="Tonouchi N."/>
        </authorList>
    </citation>
    <scope>NUCLEOTIDE SEQUENCE</scope>
    <source>
        <strain evidence="4">NBRC 111898</strain>
    </source>
</reference>
<evidence type="ECO:0000256" key="2">
    <source>
        <dbReference type="ARBA" id="ARBA00022801"/>
    </source>
</evidence>
<feature type="active site" description="Proton acceptor" evidence="3">
    <location>
        <position position="70"/>
    </location>
</feature>
<keyword evidence="5" id="KW-1185">Reference proteome</keyword>
<comment type="subcellular location">
    <subcellularLocation>
        <location evidence="3">Cytoplasm</location>
    </subcellularLocation>
</comment>
<comment type="caution">
    <text evidence="3">Lacks conserved residue(s) required for the propagation of feature annotation.</text>
</comment>
<evidence type="ECO:0000256" key="1">
    <source>
        <dbReference type="ARBA" id="ARBA00001968"/>
    </source>
</evidence>
<dbReference type="EC" id="3.6.1.9" evidence="3"/>
<evidence type="ECO:0000313" key="5">
    <source>
        <dbReference type="Proteomes" id="UP001165079"/>
    </source>
</evidence>
<organism evidence="4 5">
    <name type="scientific">Actinorhabdospora filicis</name>
    <dbReference type="NCBI Taxonomy" id="1785913"/>
    <lineage>
        <taxon>Bacteria</taxon>
        <taxon>Bacillati</taxon>
        <taxon>Actinomycetota</taxon>
        <taxon>Actinomycetes</taxon>
        <taxon>Micromonosporales</taxon>
        <taxon>Micromonosporaceae</taxon>
        <taxon>Actinorhabdospora</taxon>
    </lineage>
</organism>
<comment type="cofactor">
    <cofactor evidence="1 3">
        <name>a divalent metal cation</name>
        <dbReference type="ChEBI" id="CHEBI:60240"/>
    </cofactor>
</comment>
<dbReference type="GO" id="GO:0009117">
    <property type="term" value="P:nucleotide metabolic process"/>
    <property type="evidence" value="ECO:0007669"/>
    <property type="project" value="UniProtKB-KW"/>
</dbReference>
<dbReference type="EMBL" id="BSTX01000004">
    <property type="protein sequence ID" value="GLZ81058.1"/>
    <property type="molecule type" value="Genomic_DNA"/>
</dbReference>
<dbReference type="Gene3D" id="3.90.950.10">
    <property type="match status" value="1"/>
</dbReference>
<comment type="catalytic activity">
    <reaction evidence="3">
        <text>a 2'-deoxyribonucleoside 5'-triphosphate + H2O = a 2'-deoxyribonucleoside 5'-phosphate + diphosphate + H(+)</text>
        <dbReference type="Rhea" id="RHEA:44644"/>
        <dbReference type="ChEBI" id="CHEBI:15377"/>
        <dbReference type="ChEBI" id="CHEBI:15378"/>
        <dbReference type="ChEBI" id="CHEBI:33019"/>
        <dbReference type="ChEBI" id="CHEBI:61560"/>
        <dbReference type="ChEBI" id="CHEBI:65317"/>
        <dbReference type="EC" id="3.6.1.9"/>
    </reaction>
</comment>
<comment type="function">
    <text evidence="3">Nucleoside triphosphate pyrophosphatase. May have a dual role in cell division arrest and in preventing the incorporation of modified nucleotides into cellular nucleic acids.</text>
</comment>
<sequence length="201" mass="21063">MSRFILGSQSPARLGLLRTAGFAPEVIVSGVDESGVTAPTVPALTRELARLKAADVAARVEGEAYVLGCDSLLELDGRPLGKPEGAEEAVARWKSMRGRSGVLHTGHCLIETGTGRTLLEVASTTVRFADVDDAEIAAYVATGEPLWVAGAFTIDGYASPFIEGIDGDHGNVIGVSLPLLRRMFAELGVPVHTLWAVPGEA</sequence>
<keyword evidence="3" id="KW-0963">Cytoplasm</keyword>
<dbReference type="InterPro" id="IPR029001">
    <property type="entry name" value="ITPase-like_fam"/>
</dbReference>
<dbReference type="PANTHER" id="PTHR43213">
    <property type="entry name" value="BIFUNCTIONAL DTTP/UTP PYROPHOSPHATASE/METHYLTRANSFERASE PROTEIN-RELATED"/>
    <property type="match status" value="1"/>
</dbReference>
<dbReference type="GO" id="GO:0047429">
    <property type="term" value="F:nucleoside triphosphate diphosphatase activity"/>
    <property type="evidence" value="ECO:0007669"/>
    <property type="project" value="UniProtKB-EC"/>
</dbReference>
<gene>
    <name evidence="4" type="ORF">Afil01_58650</name>
</gene>
<dbReference type="GO" id="GO:0005737">
    <property type="term" value="C:cytoplasm"/>
    <property type="evidence" value="ECO:0007669"/>
    <property type="project" value="UniProtKB-SubCell"/>
</dbReference>
<dbReference type="CDD" id="cd00555">
    <property type="entry name" value="Maf"/>
    <property type="match status" value="1"/>
</dbReference>